<evidence type="ECO:0000256" key="2">
    <source>
        <dbReference type="ARBA" id="ARBA00022603"/>
    </source>
</evidence>
<dbReference type="AlphaFoldDB" id="A0A6A6V7D9"/>
<keyword evidence="6" id="KW-1185">Reference proteome</keyword>
<reference evidence="5" key="1">
    <citation type="journal article" date="2020" name="Stud. Mycol.">
        <title>101 Dothideomycetes genomes: a test case for predicting lifestyles and emergence of pathogens.</title>
        <authorList>
            <person name="Haridas S."/>
            <person name="Albert R."/>
            <person name="Binder M."/>
            <person name="Bloem J."/>
            <person name="Labutti K."/>
            <person name="Salamov A."/>
            <person name="Andreopoulos B."/>
            <person name="Baker S."/>
            <person name="Barry K."/>
            <person name="Bills G."/>
            <person name="Bluhm B."/>
            <person name="Cannon C."/>
            <person name="Castanera R."/>
            <person name="Culley D."/>
            <person name="Daum C."/>
            <person name="Ezra D."/>
            <person name="Gonzalez J."/>
            <person name="Henrissat B."/>
            <person name="Kuo A."/>
            <person name="Liang C."/>
            <person name="Lipzen A."/>
            <person name="Lutzoni F."/>
            <person name="Magnuson J."/>
            <person name="Mondo S."/>
            <person name="Nolan M."/>
            <person name="Ohm R."/>
            <person name="Pangilinan J."/>
            <person name="Park H.-J."/>
            <person name="Ramirez L."/>
            <person name="Alfaro M."/>
            <person name="Sun H."/>
            <person name="Tritt A."/>
            <person name="Yoshinaga Y."/>
            <person name="Zwiers L.-H."/>
            <person name="Turgeon B."/>
            <person name="Goodwin S."/>
            <person name="Spatafora J."/>
            <person name="Crous P."/>
            <person name="Grigoriev I."/>
        </authorList>
    </citation>
    <scope>NUCLEOTIDE SEQUENCE</scope>
    <source>
        <strain evidence="5">CBS 119925</strain>
    </source>
</reference>
<evidence type="ECO:0000313" key="6">
    <source>
        <dbReference type="Proteomes" id="UP000799440"/>
    </source>
</evidence>
<dbReference type="Gene3D" id="3.40.50.150">
    <property type="entry name" value="Vaccinia Virus protein VP39"/>
    <property type="match status" value="1"/>
</dbReference>
<dbReference type="SUPFAM" id="SSF53335">
    <property type="entry name" value="S-adenosyl-L-methionine-dependent methyltransferases"/>
    <property type="match status" value="1"/>
</dbReference>
<accession>A0A6A6V7D9</accession>
<dbReference type="PANTHER" id="PTHR12176:SF84">
    <property type="entry name" value="METHYLTRANSFERASE DOMAIN-CONTAINING PROTEIN"/>
    <property type="match status" value="1"/>
</dbReference>
<keyword evidence="2" id="KW-0489">Methyltransferase</keyword>
<dbReference type="CDD" id="cd02440">
    <property type="entry name" value="AdoMet_MTases"/>
    <property type="match status" value="1"/>
</dbReference>
<dbReference type="OrthoDB" id="411785at2759"/>
<proteinExistence type="inferred from homology"/>
<protein>
    <recommendedName>
        <fullName evidence="7">Methyltransferase domain-containing protein</fullName>
    </recommendedName>
</protein>
<keyword evidence="3" id="KW-0808">Transferase</keyword>
<dbReference type="Proteomes" id="UP000799440">
    <property type="component" value="Unassembled WGS sequence"/>
</dbReference>
<gene>
    <name evidence="5" type="ORF">M011DRAFT_80156</name>
</gene>
<feature type="compositionally biased region" description="Basic and acidic residues" evidence="4">
    <location>
        <begin position="102"/>
        <end position="117"/>
    </location>
</feature>
<dbReference type="InterPro" id="IPR029063">
    <property type="entry name" value="SAM-dependent_MTases_sf"/>
</dbReference>
<sequence>MPANPPPFGSQEYWESRFTTNPNPFEWLEAPTALDPFLTKALQTAPEPDPHILHIGCGTSLLSSHLRAHVNDPETIHNLDYSEVAIRLGKERERELFPVQRETLHRDESHPDNHETSEVTASPAPSTVNPRAAVSPVSIPSTAYMRWSSADLLSPTSLSTVCQPQSYYIIVEKSTSDSIACAPDLSLPLPYPVGTSSAVHPSNLTETPTPIHPLHILAINLALVTKPGGYWISMSYSEDRYPFVPPIPPSQLVNDRSGNETEVAEDIYDIPPEVIEAGLPNPSELWKLEGKYEVEAADETEKPGSGSVQVVHRPKIMHWVYVLRRTEVPLFCR</sequence>
<dbReference type="InterPro" id="IPR051419">
    <property type="entry name" value="Lys/N-term_MeTrsfase_sf"/>
</dbReference>
<evidence type="ECO:0000256" key="1">
    <source>
        <dbReference type="ARBA" id="ARBA00008361"/>
    </source>
</evidence>
<comment type="similarity">
    <text evidence="1">Belongs to the methyltransferase superfamily.</text>
</comment>
<feature type="region of interest" description="Disordered" evidence="4">
    <location>
        <begin position="102"/>
        <end position="133"/>
    </location>
</feature>
<dbReference type="GO" id="GO:0008168">
    <property type="term" value="F:methyltransferase activity"/>
    <property type="evidence" value="ECO:0007669"/>
    <property type="project" value="UniProtKB-KW"/>
</dbReference>
<evidence type="ECO:0000256" key="3">
    <source>
        <dbReference type="ARBA" id="ARBA00022679"/>
    </source>
</evidence>
<dbReference type="PANTHER" id="PTHR12176">
    <property type="entry name" value="SAM-DEPENDENT METHYLTRANSFERASE SUPERFAMILY PROTEIN"/>
    <property type="match status" value="1"/>
</dbReference>
<evidence type="ECO:0008006" key="7">
    <source>
        <dbReference type="Google" id="ProtNLM"/>
    </source>
</evidence>
<name>A0A6A6V7D9_9PLEO</name>
<evidence type="ECO:0000313" key="5">
    <source>
        <dbReference type="EMBL" id="KAF2746425.1"/>
    </source>
</evidence>
<feature type="compositionally biased region" description="Polar residues" evidence="4">
    <location>
        <begin position="118"/>
        <end position="129"/>
    </location>
</feature>
<organism evidence="5 6">
    <name type="scientific">Sporormia fimetaria CBS 119925</name>
    <dbReference type="NCBI Taxonomy" id="1340428"/>
    <lineage>
        <taxon>Eukaryota</taxon>
        <taxon>Fungi</taxon>
        <taxon>Dikarya</taxon>
        <taxon>Ascomycota</taxon>
        <taxon>Pezizomycotina</taxon>
        <taxon>Dothideomycetes</taxon>
        <taxon>Pleosporomycetidae</taxon>
        <taxon>Pleosporales</taxon>
        <taxon>Sporormiaceae</taxon>
        <taxon>Sporormia</taxon>
    </lineage>
</organism>
<dbReference type="EMBL" id="MU006577">
    <property type="protein sequence ID" value="KAF2746425.1"/>
    <property type="molecule type" value="Genomic_DNA"/>
</dbReference>
<evidence type="ECO:0000256" key="4">
    <source>
        <dbReference type="SAM" id="MobiDB-lite"/>
    </source>
</evidence>
<dbReference type="GO" id="GO:0032259">
    <property type="term" value="P:methylation"/>
    <property type="evidence" value="ECO:0007669"/>
    <property type="project" value="UniProtKB-KW"/>
</dbReference>